<dbReference type="Gene3D" id="3.30.565.10">
    <property type="entry name" value="Histidine kinase-like ATPase, C-terminal domain"/>
    <property type="match status" value="1"/>
</dbReference>
<dbReference type="RefSeq" id="WP_135525420.1">
    <property type="nucleotide sequence ID" value="NZ_SRLH01000002.1"/>
</dbReference>
<reference evidence="5 6" key="1">
    <citation type="submission" date="2019-04" db="EMBL/GenBank/DDBJ databases">
        <title>Flavobacterium sp. strain DS2-A Genome sequencing and assembly.</title>
        <authorList>
            <person name="Kim I."/>
        </authorList>
    </citation>
    <scope>NUCLEOTIDE SEQUENCE [LARGE SCALE GENOMIC DNA]</scope>
    <source>
        <strain evidence="5 6">DS2-A</strain>
    </source>
</reference>
<gene>
    <name evidence="5" type="ORF">E4635_04465</name>
</gene>
<name>A0A4Z0LAC9_9FLAO</name>
<dbReference type="InterPro" id="IPR036890">
    <property type="entry name" value="HATPase_C_sf"/>
</dbReference>
<dbReference type="GO" id="GO:0000155">
    <property type="term" value="F:phosphorelay sensor kinase activity"/>
    <property type="evidence" value="ECO:0007669"/>
    <property type="project" value="InterPro"/>
</dbReference>
<dbReference type="InterPro" id="IPR003594">
    <property type="entry name" value="HATPase_dom"/>
</dbReference>
<organism evidence="5 6">
    <name type="scientific">Flavobacterium humi</name>
    <dbReference type="NCBI Taxonomy" id="2562683"/>
    <lineage>
        <taxon>Bacteria</taxon>
        <taxon>Pseudomonadati</taxon>
        <taxon>Bacteroidota</taxon>
        <taxon>Flavobacteriia</taxon>
        <taxon>Flavobacteriales</taxon>
        <taxon>Flavobacteriaceae</taxon>
        <taxon>Flavobacterium</taxon>
    </lineage>
</organism>
<dbReference type="OrthoDB" id="9781208at2"/>
<sequence length="360" mass="41731">MIVMESFFKSKEDVVKIANFLPYPFIITEIETFDAHFQSLFFNENLIQEFGYTTQDIPDVDTWYQLLYPDEAYRNEIRNAWNIKLHEAISKNEKEVKIKARLKPKGKEEKWYEIKTFFLDNFFILAFVDINNEVILQEKLTKINRNNERMLSILGHDLRNPIANLSAMSFMFENNDVTDEEFKAMVKLIYQESNLLLGMIETILNWTRLNFNTIEVSPVGIQYQTLVTDIIGFYKSMIHHKNISVSVDLQDFVTRDCDAEIMTVIIRNLLSNAIKFTPQYGQIKFYHNDNVLTIEDSGVGMSQEKIMSIKANNCISTNGTENEKGIGMGLQLVKCFGEMNNCEIDFESSPGIGTKVSIRF</sequence>
<evidence type="ECO:0000256" key="2">
    <source>
        <dbReference type="ARBA" id="ARBA00012438"/>
    </source>
</evidence>
<keyword evidence="6" id="KW-1185">Reference proteome</keyword>
<comment type="catalytic activity">
    <reaction evidence="1">
        <text>ATP + protein L-histidine = ADP + protein N-phospho-L-histidine.</text>
        <dbReference type="EC" id="2.7.13.3"/>
    </reaction>
</comment>
<dbReference type="InterPro" id="IPR005467">
    <property type="entry name" value="His_kinase_dom"/>
</dbReference>
<protein>
    <recommendedName>
        <fullName evidence="2">histidine kinase</fullName>
        <ecNumber evidence="2">2.7.13.3</ecNumber>
    </recommendedName>
</protein>
<dbReference type="SUPFAM" id="SSF55785">
    <property type="entry name" value="PYP-like sensor domain (PAS domain)"/>
    <property type="match status" value="1"/>
</dbReference>
<comment type="caution">
    <text evidence="5">The sequence shown here is derived from an EMBL/GenBank/DDBJ whole genome shotgun (WGS) entry which is preliminary data.</text>
</comment>
<dbReference type="Proteomes" id="UP000297407">
    <property type="component" value="Unassembled WGS sequence"/>
</dbReference>
<accession>A0A4Z0LAC9</accession>
<dbReference type="SMART" id="SM00387">
    <property type="entry name" value="HATPase_c"/>
    <property type="match status" value="1"/>
</dbReference>
<dbReference type="SUPFAM" id="SSF47384">
    <property type="entry name" value="Homodimeric domain of signal transducing histidine kinase"/>
    <property type="match status" value="1"/>
</dbReference>
<feature type="domain" description="Histidine kinase" evidence="4">
    <location>
        <begin position="153"/>
        <end position="360"/>
    </location>
</feature>
<evidence type="ECO:0000256" key="3">
    <source>
        <dbReference type="ARBA" id="ARBA00022553"/>
    </source>
</evidence>
<dbReference type="PANTHER" id="PTHR43547">
    <property type="entry name" value="TWO-COMPONENT HISTIDINE KINASE"/>
    <property type="match status" value="1"/>
</dbReference>
<evidence type="ECO:0000256" key="1">
    <source>
        <dbReference type="ARBA" id="ARBA00000085"/>
    </source>
</evidence>
<proteinExistence type="predicted"/>
<evidence type="ECO:0000313" key="6">
    <source>
        <dbReference type="Proteomes" id="UP000297407"/>
    </source>
</evidence>
<dbReference type="EC" id="2.7.13.3" evidence="2"/>
<dbReference type="AlphaFoldDB" id="A0A4Z0LAC9"/>
<dbReference type="EMBL" id="SRLH01000002">
    <property type="protein sequence ID" value="TGD59110.1"/>
    <property type="molecule type" value="Genomic_DNA"/>
</dbReference>
<dbReference type="InterPro" id="IPR035965">
    <property type="entry name" value="PAS-like_dom_sf"/>
</dbReference>
<evidence type="ECO:0000259" key="4">
    <source>
        <dbReference type="PROSITE" id="PS50109"/>
    </source>
</evidence>
<dbReference type="PROSITE" id="PS50109">
    <property type="entry name" value="HIS_KIN"/>
    <property type="match status" value="1"/>
</dbReference>
<dbReference type="Pfam" id="PF02518">
    <property type="entry name" value="HATPase_c"/>
    <property type="match status" value="1"/>
</dbReference>
<dbReference type="SUPFAM" id="SSF55874">
    <property type="entry name" value="ATPase domain of HSP90 chaperone/DNA topoisomerase II/histidine kinase"/>
    <property type="match status" value="1"/>
</dbReference>
<dbReference type="Gene3D" id="1.10.287.130">
    <property type="match status" value="1"/>
</dbReference>
<keyword evidence="3" id="KW-0597">Phosphoprotein</keyword>
<dbReference type="PANTHER" id="PTHR43547:SF2">
    <property type="entry name" value="HYBRID SIGNAL TRANSDUCTION HISTIDINE KINASE C"/>
    <property type="match status" value="1"/>
</dbReference>
<evidence type="ECO:0000313" key="5">
    <source>
        <dbReference type="EMBL" id="TGD59110.1"/>
    </source>
</evidence>
<dbReference type="CDD" id="cd00082">
    <property type="entry name" value="HisKA"/>
    <property type="match status" value="1"/>
</dbReference>
<dbReference type="Pfam" id="PF00512">
    <property type="entry name" value="HisKA"/>
    <property type="match status" value="1"/>
</dbReference>
<dbReference type="InterPro" id="IPR003661">
    <property type="entry name" value="HisK_dim/P_dom"/>
</dbReference>
<dbReference type="SMART" id="SM00388">
    <property type="entry name" value="HisKA"/>
    <property type="match status" value="1"/>
</dbReference>
<dbReference type="InterPro" id="IPR036097">
    <property type="entry name" value="HisK_dim/P_sf"/>
</dbReference>